<keyword evidence="17" id="KW-0539">Nucleus</keyword>
<dbReference type="PROSITE" id="PS51192">
    <property type="entry name" value="HELICASE_ATP_BIND_1"/>
    <property type="match status" value="1"/>
</dbReference>
<proteinExistence type="inferred from homology"/>
<feature type="domain" description="Dicer dsRNA-binding fold" evidence="27">
    <location>
        <begin position="541"/>
        <end position="631"/>
    </location>
</feature>
<dbReference type="SMART" id="SM00487">
    <property type="entry name" value="DEXDc"/>
    <property type="match status" value="1"/>
</dbReference>
<name>A0A8B8ZLH5_PHODC</name>
<feature type="compositionally biased region" description="Basic and acidic residues" evidence="21">
    <location>
        <begin position="1490"/>
        <end position="1512"/>
    </location>
</feature>
<keyword evidence="11" id="KW-0347">Helicase</keyword>
<keyword evidence="10" id="KW-0378">Hydrolase</keyword>
<evidence type="ECO:0000256" key="7">
    <source>
        <dbReference type="ARBA" id="ARBA00022737"/>
    </source>
</evidence>
<dbReference type="Pfam" id="PF03368">
    <property type="entry name" value="Dicer_dimer"/>
    <property type="match status" value="1"/>
</dbReference>
<dbReference type="GO" id="GO:0003723">
    <property type="term" value="F:RNA binding"/>
    <property type="evidence" value="ECO:0007669"/>
    <property type="project" value="UniProtKB-UniRule"/>
</dbReference>
<reference evidence="29" key="1">
    <citation type="submission" date="2025-08" db="UniProtKB">
        <authorList>
            <consortium name="RefSeq"/>
        </authorList>
    </citation>
    <scope>IDENTIFICATION</scope>
    <source>
        <tissue evidence="29">Young leaves</tissue>
    </source>
</reference>
<dbReference type="Gene3D" id="3.40.50.300">
    <property type="entry name" value="P-loop containing nucleotide triphosphate hydrolases"/>
    <property type="match status" value="2"/>
</dbReference>
<comment type="similarity">
    <text evidence="18 20">Belongs to the helicase family. Dicer subfamily.</text>
</comment>
<dbReference type="PROSITE" id="PS00517">
    <property type="entry name" value="RNASE_3_1"/>
    <property type="match status" value="1"/>
</dbReference>
<dbReference type="SUPFAM" id="SSF69065">
    <property type="entry name" value="RNase III domain-like"/>
    <property type="match status" value="2"/>
</dbReference>
<dbReference type="GeneID" id="103696391"/>
<evidence type="ECO:0000256" key="18">
    <source>
        <dbReference type="ARBA" id="ARBA00035116"/>
    </source>
</evidence>
<evidence type="ECO:0000256" key="16">
    <source>
        <dbReference type="ARBA" id="ARBA00023211"/>
    </source>
</evidence>
<feature type="domain" description="DRBM" evidence="22">
    <location>
        <begin position="1741"/>
        <end position="1817"/>
    </location>
</feature>
<evidence type="ECO:0000259" key="27">
    <source>
        <dbReference type="PROSITE" id="PS51327"/>
    </source>
</evidence>
<keyword evidence="28" id="KW-1185">Reference proteome</keyword>
<dbReference type="PROSITE" id="PS50137">
    <property type="entry name" value="DS_RBD"/>
    <property type="match status" value="3"/>
</dbReference>
<evidence type="ECO:0000256" key="21">
    <source>
        <dbReference type="SAM" id="MobiDB-lite"/>
    </source>
</evidence>
<dbReference type="Pfam" id="PF14709">
    <property type="entry name" value="DND1_DSRM"/>
    <property type="match status" value="2"/>
</dbReference>
<evidence type="ECO:0000256" key="20">
    <source>
        <dbReference type="PROSITE-ProRule" id="PRU00657"/>
    </source>
</evidence>
<dbReference type="FunFam" id="1.10.1520.10:FF:000004">
    <property type="entry name" value="Endoribonuclease dicer-like 1"/>
    <property type="match status" value="1"/>
</dbReference>
<feature type="domain" description="RNase III" evidence="23">
    <location>
        <begin position="1174"/>
        <end position="1318"/>
    </location>
</feature>
<dbReference type="Gene3D" id="2.170.260.10">
    <property type="entry name" value="paz domain"/>
    <property type="match status" value="1"/>
</dbReference>
<dbReference type="PANTHER" id="PTHR14950">
    <property type="entry name" value="DICER-RELATED"/>
    <property type="match status" value="1"/>
</dbReference>
<dbReference type="InterPro" id="IPR005034">
    <property type="entry name" value="Dicer_dimerisation"/>
</dbReference>
<evidence type="ECO:0000256" key="15">
    <source>
        <dbReference type="ARBA" id="ARBA00023158"/>
    </source>
</evidence>
<dbReference type="Pfam" id="PF00271">
    <property type="entry name" value="Helicase_C"/>
    <property type="match status" value="1"/>
</dbReference>
<gene>
    <name evidence="29" type="primary">LOC103696391</name>
</gene>
<dbReference type="SUPFAM" id="SSF52540">
    <property type="entry name" value="P-loop containing nucleoside triphosphate hydrolases"/>
    <property type="match status" value="1"/>
</dbReference>
<feature type="compositionally biased region" description="Low complexity" evidence="21">
    <location>
        <begin position="1681"/>
        <end position="1693"/>
    </location>
</feature>
<evidence type="ECO:0000313" key="28">
    <source>
        <dbReference type="Proteomes" id="UP000228380"/>
    </source>
</evidence>
<keyword evidence="15" id="KW-0943">RNA-mediated gene silencing</keyword>
<feature type="domain" description="DRBM" evidence="22">
    <location>
        <begin position="1344"/>
        <end position="1411"/>
    </location>
</feature>
<feature type="domain" description="DRBM" evidence="22">
    <location>
        <begin position="1536"/>
        <end position="1612"/>
    </location>
</feature>
<dbReference type="PROSITE" id="PS50821">
    <property type="entry name" value="PAZ"/>
    <property type="match status" value="1"/>
</dbReference>
<dbReference type="GO" id="GO:0005524">
    <property type="term" value="F:ATP binding"/>
    <property type="evidence" value="ECO:0007669"/>
    <property type="project" value="UniProtKB-KW"/>
</dbReference>
<dbReference type="InterPro" id="IPR003100">
    <property type="entry name" value="PAZ_dom"/>
</dbReference>
<evidence type="ECO:0000256" key="11">
    <source>
        <dbReference type="ARBA" id="ARBA00022806"/>
    </source>
</evidence>
<dbReference type="CDD" id="cd19869">
    <property type="entry name" value="DSRM_DCL_plant"/>
    <property type="match status" value="2"/>
</dbReference>
<evidence type="ECO:0000256" key="12">
    <source>
        <dbReference type="ARBA" id="ARBA00022840"/>
    </source>
</evidence>
<keyword evidence="8" id="KW-0547">Nucleotide-binding</keyword>
<keyword evidence="9" id="KW-0255">Endonuclease</keyword>
<comment type="cofactor">
    <cofactor evidence="1">
        <name>Mn(2+)</name>
        <dbReference type="ChEBI" id="CHEBI:29035"/>
    </cofactor>
</comment>
<dbReference type="Pfam" id="PF02170">
    <property type="entry name" value="PAZ"/>
    <property type="match status" value="1"/>
</dbReference>
<keyword evidence="6" id="KW-0479">Metal-binding</keyword>
<evidence type="ECO:0000256" key="8">
    <source>
        <dbReference type="ARBA" id="ARBA00022741"/>
    </source>
</evidence>
<accession>A0A8B8ZLH5</accession>
<evidence type="ECO:0000256" key="10">
    <source>
        <dbReference type="ARBA" id="ARBA00022801"/>
    </source>
</evidence>
<feature type="region of interest" description="Disordered" evidence="21">
    <location>
        <begin position="1472"/>
        <end position="1512"/>
    </location>
</feature>
<feature type="compositionally biased region" description="Low complexity" evidence="21">
    <location>
        <begin position="1476"/>
        <end position="1488"/>
    </location>
</feature>
<dbReference type="FunFam" id="3.40.50.300:FF:000420">
    <property type="entry name" value="Endoribonuclease dicer-like 1"/>
    <property type="match status" value="1"/>
</dbReference>
<dbReference type="SMART" id="SM00535">
    <property type="entry name" value="RIBOc"/>
    <property type="match status" value="2"/>
</dbReference>
<evidence type="ECO:0000259" key="24">
    <source>
        <dbReference type="PROSITE" id="PS50821"/>
    </source>
</evidence>
<evidence type="ECO:0000256" key="14">
    <source>
        <dbReference type="ARBA" id="ARBA00022884"/>
    </source>
</evidence>
<comment type="function">
    <text evidence="19">Probably involved in the RNA silencing pathway. May cleave double-stranded RNA to produce short 21-24 nucleotides (nt) RNAs which target the selective destruction of complementary RNAs.</text>
</comment>
<dbReference type="SMART" id="SM00949">
    <property type="entry name" value="PAZ"/>
    <property type="match status" value="1"/>
</dbReference>
<dbReference type="Pfam" id="PF00636">
    <property type="entry name" value="Ribonuclease_3"/>
    <property type="match status" value="2"/>
</dbReference>
<dbReference type="RefSeq" id="XP_038975056.1">
    <property type="nucleotide sequence ID" value="XM_039119128.1"/>
</dbReference>
<dbReference type="InterPro" id="IPR000999">
    <property type="entry name" value="RNase_III_dom"/>
</dbReference>
<evidence type="ECO:0000259" key="26">
    <source>
        <dbReference type="PROSITE" id="PS51194"/>
    </source>
</evidence>
<feature type="domain" description="Helicase C-terminal" evidence="26">
    <location>
        <begin position="357"/>
        <end position="522"/>
    </location>
</feature>
<feature type="domain" description="Helicase ATP-binding" evidence="25">
    <location>
        <begin position="25"/>
        <end position="201"/>
    </location>
</feature>
<dbReference type="Proteomes" id="UP000228380">
    <property type="component" value="Unplaced"/>
</dbReference>
<evidence type="ECO:0000259" key="23">
    <source>
        <dbReference type="PROSITE" id="PS50142"/>
    </source>
</evidence>
<dbReference type="GO" id="GO:0010267">
    <property type="term" value="P:ta-siRNA processing"/>
    <property type="evidence" value="ECO:0007669"/>
    <property type="project" value="UniProtKB-ARBA"/>
</dbReference>
<evidence type="ECO:0000256" key="9">
    <source>
        <dbReference type="ARBA" id="ARBA00022759"/>
    </source>
</evidence>
<keyword evidence="12" id="KW-0067">ATP-binding</keyword>
<evidence type="ECO:0000256" key="5">
    <source>
        <dbReference type="ARBA" id="ARBA00022722"/>
    </source>
</evidence>
<dbReference type="SUPFAM" id="SSF54768">
    <property type="entry name" value="dsRNA-binding domain-like"/>
    <property type="match status" value="3"/>
</dbReference>
<keyword evidence="5" id="KW-0540">Nuclease</keyword>
<comment type="subcellular location">
    <subcellularLocation>
        <location evidence="3">Nucleus</location>
    </subcellularLocation>
</comment>
<dbReference type="FunFam" id="3.40.50.300:FF:000705">
    <property type="entry name" value="Endoribonuclease dicer-like protein"/>
    <property type="match status" value="1"/>
</dbReference>
<dbReference type="InterPro" id="IPR011545">
    <property type="entry name" value="DEAD/DEAH_box_helicase_dom"/>
</dbReference>
<evidence type="ECO:0000313" key="29">
    <source>
        <dbReference type="RefSeq" id="XP_038975056.1"/>
    </source>
</evidence>
<dbReference type="CDD" id="cd18034">
    <property type="entry name" value="DEXHc_dicer"/>
    <property type="match status" value="1"/>
</dbReference>
<feature type="domain" description="PAZ" evidence="24">
    <location>
        <begin position="824"/>
        <end position="936"/>
    </location>
</feature>
<dbReference type="SMART" id="SM00490">
    <property type="entry name" value="HELICc"/>
    <property type="match status" value="1"/>
</dbReference>
<dbReference type="Gene3D" id="3.30.160.20">
    <property type="match status" value="2"/>
</dbReference>
<keyword evidence="13" id="KW-0460">Magnesium</keyword>
<dbReference type="InterPro" id="IPR038248">
    <property type="entry name" value="Dicer_dimer_sf"/>
</dbReference>
<evidence type="ECO:0000256" key="2">
    <source>
        <dbReference type="ARBA" id="ARBA00001946"/>
    </source>
</evidence>
<sequence length="1824" mass="206422">MDGRSEAPPQVKDPRTIAREYQLELCKKAVEENIIVYLGTGCGKTHIAVLLMYELGHLLRKPSKDVCVFLAPTVPLVRQQAVVIENSTDFKVRCYYGGLRHLKDHDEWNRAIDQCEVLVMTPQLLLHNLRHCFIKMDRIALLIFDECHHAQAKKKHPYAQIMKEFYKTDTVKSPRIFGMTASPIIGKGGSSQSNCTKYINSLEILLDAKVCSVEDTLELQKVVGSPNIKVYFYDPVDHSASSLIRTSRKKLEELKLQCISMIREKVHDFNNLQKNIKGLCRLHDNLVFCLENIGLCGARQAVAADGIDAIESEADNNNNDKCLSDQYLSKAISVLSDYTEGSSITLETLEEPFFSKKLLALIEILSCNRLQENMKCIVFVKRIMVARSLAYILRNIKPLHYWKCEFLVGCHSGLKSMSRKKLNAIVEKFSSGEVNLLVATNVAEEGLDIQTCCLVVRFDLPETVASFIQSRGRARMITSEYVFLVERGNQHEEKLLDDFMSGEDIMNKEIGCRTSGETFDYLEDGRYKVSSTGASISTACSVSLLHHYCAKLPRDIYFTPAPEFFYIDDINGTICRIILPPNAPIRQVESLPYPSKDEAKRNACLQACKELHERGALTDYLLPGLGDDKKKESTMHHSECVSSEDDNLREELHEMLVPAALKISWNNLDNDINLFSYYIRFVPIPEDRQYRMFGLFVKAPLPKEAESLEVDLHLAHGRIVKTGFKPLGMLTFNKEEIKLAENFQEMFLKVILDRSDFFSDFVPLGTYDASQHSSSIFYLLLPVKQQRYGENMTVDWTTISCCLSSPVFGPITNLCEKGPCPMNNTLELLNGPINKCDVLNSLVCTPHNNLFFFVDDILHETNASSQHGGTKTMSHAEYYENRFRIRLSYLEQPFLKAKQLFSLRNLLHNRLQESTEAREMVEHFVELPAELCSLKIVRFSKDIGSSLSLLPSLMHRLENLLVAIELKEVFLASFPEASEVRADCILEALTTEKCLERLSLERFEVLGDAFLKYVVGRHSFLSYEGLDEGQLTRRRSSIVNNLNLYDLAIRKNLQVYIRDELFDPAQFFAPGRPCTVVCNVDTESTIHQRGTNTKTDGAEATNVKCTKSHHWLHRKTIADVVEALVGAFLVESGFKAAIAFLRWIGIQVDFEVSYVYRACELSKSNMSLIDDTNVAKLEQLLGHTFQYKGLLMQAFVHPSYNKHSGGCYQKLEFLGDAVLEYLITSYLYSAYPDLKPGQITDLRSITVNNNSFAHVAVWQSLHKYLIKDSNSLTEAVTKFESFIQLPESERDLLEEPACPKVLGDIIESCVGAVLLDTGFNLKHVWRLMLTFLEPVLSFSSLQLNSVRELRELCQYYDFELRLPDPMKIKEGYLVKVEVDAKGNPLTCTATNQNSKAARRMAAQEALSKLKALGYKHKRKSLEEIVQSTRKKKAELIGFNEEPMVIENAGSIPLGKLQIQELEETPPIFDLQEAGESSSFSINKSSIPSRAEGRPKAENSEACHRNKSQHDPMRVHHVWTDGAAENQREINGALGRKMKSRLLEICVANCWRRPSFECCKDEGPSHQRMFTYKVTVEVEGVTPTRLECFGEAKPRKRAAEDHAAEGALWCLQQLGYALGYKHKSKSLEEIVQSTRKKKAELIGFNEEPIVIQNADSIPLGKLQIQELEETPPIFDLQEAGESSSFSINKSSIPSRAEGRPKAENSEACHRSKGQHDPVRAHHVWTDGAADNQREIDGALGRKMKSRLLEICAANYWRRPSFECCKDEGPGHQRMFTYKVTVEVEGVTPTRLECFGEAKPRKRAAEDHAAEGALWCLQQLGYVNKP</sequence>
<evidence type="ECO:0000256" key="1">
    <source>
        <dbReference type="ARBA" id="ARBA00001936"/>
    </source>
</evidence>
<dbReference type="PANTHER" id="PTHR14950:SF15">
    <property type="entry name" value="DICER-LIKE PROTEIN 4"/>
    <property type="match status" value="1"/>
</dbReference>
<feature type="compositionally biased region" description="Basic and acidic residues" evidence="21">
    <location>
        <begin position="1695"/>
        <end position="1716"/>
    </location>
</feature>
<evidence type="ECO:0000256" key="4">
    <source>
        <dbReference type="ARBA" id="ARBA00011499"/>
    </source>
</evidence>
<keyword evidence="16" id="KW-0464">Manganese</keyword>
<dbReference type="PROSITE" id="PS51194">
    <property type="entry name" value="HELICASE_CTER"/>
    <property type="match status" value="1"/>
</dbReference>
<dbReference type="InterPro" id="IPR014720">
    <property type="entry name" value="dsRBD_dom"/>
</dbReference>
<dbReference type="PROSITE" id="PS50142">
    <property type="entry name" value="RNASE_3_2"/>
    <property type="match status" value="2"/>
</dbReference>
<feature type="region of interest" description="Disordered" evidence="21">
    <location>
        <begin position="1677"/>
        <end position="1716"/>
    </location>
</feature>
<dbReference type="OrthoDB" id="6513042at2759"/>
<dbReference type="FunFam" id="3.30.160.380:FF:000001">
    <property type="entry name" value="Endoribonuclease dicer-like 1"/>
    <property type="match status" value="1"/>
</dbReference>
<dbReference type="GO" id="GO:0004386">
    <property type="term" value="F:helicase activity"/>
    <property type="evidence" value="ECO:0007669"/>
    <property type="project" value="UniProtKB-KW"/>
</dbReference>
<organism evidence="28 29">
    <name type="scientific">Phoenix dactylifera</name>
    <name type="common">Date palm</name>
    <dbReference type="NCBI Taxonomy" id="42345"/>
    <lineage>
        <taxon>Eukaryota</taxon>
        <taxon>Viridiplantae</taxon>
        <taxon>Streptophyta</taxon>
        <taxon>Embryophyta</taxon>
        <taxon>Tracheophyta</taxon>
        <taxon>Spermatophyta</taxon>
        <taxon>Magnoliopsida</taxon>
        <taxon>Liliopsida</taxon>
        <taxon>Arecaceae</taxon>
        <taxon>Coryphoideae</taxon>
        <taxon>Phoeniceae</taxon>
        <taxon>Phoenix</taxon>
    </lineage>
</organism>
<dbReference type="GO" id="GO:0005634">
    <property type="term" value="C:nucleus"/>
    <property type="evidence" value="ECO:0007669"/>
    <property type="project" value="UniProtKB-SubCell"/>
</dbReference>
<dbReference type="GO" id="GO:0046872">
    <property type="term" value="F:metal ion binding"/>
    <property type="evidence" value="ECO:0007669"/>
    <property type="project" value="UniProtKB-KW"/>
</dbReference>
<dbReference type="InterPro" id="IPR014001">
    <property type="entry name" value="Helicase_ATP-bd"/>
</dbReference>
<dbReference type="GO" id="GO:0004525">
    <property type="term" value="F:ribonuclease III activity"/>
    <property type="evidence" value="ECO:0007669"/>
    <property type="project" value="InterPro"/>
</dbReference>
<comment type="subunit">
    <text evidence="4">May interact with ARGONAUTE1 or PINHEAD through their common PAZ domains.</text>
</comment>
<dbReference type="SUPFAM" id="SSF101690">
    <property type="entry name" value="PAZ domain"/>
    <property type="match status" value="1"/>
</dbReference>
<evidence type="ECO:0000259" key="22">
    <source>
        <dbReference type="PROSITE" id="PS50137"/>
    </source>
</evidence>
<evidence type="ECO:0000256" key="17">
    <source>
        <dbReference type="ARBA" id="ARBA00023242"/>
    </source>
</evidence>
<dbReference type="KEGG" id="pda:103696391"/>
<dbReference type="SMART" id="SM00358">
    <property type="entry name" value="DSRM"/>
    <property type="match status" value="3"/>
</dbReference>
<comment type="cofactor">
    <cofactor evidence="2">
        <name>Mg(2+)</name>
        <dbReference type="ChEBI" id="CHEBI:18420"/>
    </cofactor>
</comment>
<keyword evidence="14 20" id="KW-0694">RNA-binding</keyword>
<dbReference type="Gene3D" id="1.10.1520.10">
    <property type="entry name" value="Ribonuclease III domain"/>
    <property type="match status" value="2"/>
</dbReference>
<dbReference type="CDD" id="cd00593">
    <property type="entry name" value="RIBOc"/>
    <property type="match status" value="2"/>
</dbReference>
<dbReference type="GO" id="GO:0005737">
    <property type="term" value="C:cytoplasm"/>
    <property type="evidence" value="ECO:0007669"/>
    <property type="project" value="TreeGrafter"/>
</dbReference>
<evidence type="ECO:0000256" key="3">
    <source>
        <dbReference type="ARBA" id="ARBA00004123"/>
    </source>
</evidence>
<dbReference type="Gene3D" id="3.30.160.380">
    <property type="entry name" value="Dicer dimerisation domain"/>
    <property type="match status" value="1"/>
</dbReference>
<dbReference type="InterPro" id="IPR027417">
    <property type="entry name" value="P-loop_NTPase"/>
</dbReference>
<dbReference type="InterPro" id="IPR001650">
    <property type="entry name" value="Helicase_C-like"/>
</dbReference>
<dbReference type="InterPro" id="IPR036389">
    <property type="entry name" value="RNase_III_sf"/>
</dbReference>
<dbReference type="PROSITE" id="PS51327">
    <property type="entry name" value="DICER_DSRBF"/>
    <property type="match status" value="1"/>
</dbReference>
<evidence type="ECO:0000256" key="6">
    <source>
        <dbReference type="ARBA" id="ARBA00022723"/>
    </source>
</evidence>
<dbReference type="Pfam" id="PF00270">
    <property type="entry name" value="DEAD"/>
    <property type="match status" value="1"/>
</dbReference>
<keyword evidence="7" id="KW-0677">Repeat</keyword>
<feature type="domain" description="RNase III" evidence="23">
    <location>
        <begin position="987"/>
        <end position="1133"/>
    </location>
</feature>
<protein>
    <submittedName>
        <fullName evidence="29">LOW QUALITY PROTEIN: endoribonuclease Dicer homolog 4</fullName>
    </submittedName>
</protein>
<dbReference type="InterPro" id="IPR036085">
    <property type="entry name" value="PAZ_dom_sf"/>
</dbReference>
<evidence type="ECO:0000256" key="13">
    <source>
        <dbReference type="ARBA" id="ARBA00022842"/>
    </source>
</evidence>
<evidence type="ECO:0000259" key="25">
    <source>
        <dbReference type="PROSITE" id="PS51192"/>
    </source>
</evidence>
<evidence type="ECO:0000256" key="19">
    <source>
        <dbReference type="ARBA" id="ARBA00056187"/>
    </source>
</evidence>